<dbReference type="SUPFAM" id="SSF56672">
    <property type="entry name" value="DNA/RNA polymerases"/>
    <property type="match status" value="1"/>
</dbReference>
<dbReference type="InterPro" id="IPR041373">
    <property type="entry name" value="RT_RNaseH"/>
</dbReference>
<proteinExistence type="predicted"/>
<feature type="domain" description="Reverse transcriptase RNase H-like" evidence="9">
    <location>
        <begin position="301"/>
        <end position="380"/>
    </location>
</feature>
<evidence type="ECO:0000256" key="8">
    <source>
        <dbReference type="SAM" id="MobiDB-lite"/>
    </source>
</evidence>
<keyword evidence="11" id="KW-1185">Reference proteome</keyword>
<sequence length="423" mass="48152">MASKNTLPVVNHDENIAPEEGHSPSPDVSKSRRKAPRSQVRKVVRTDLQSKVQEETNVTQPLLAVKSETTSNESFQEPECSERQVQNMVQDVINTTTTCKVLTSPRNENISIQTVRESGVRAINVTSETTVIEEDYQRKYFHLLNTMNDLQDKFLVSQRNFEDLVKAREAFIEELKGKLESNHREIGSIKQELETSNNKISELEEKRNLYEKKIQNLSVKVEDMKVMEAEVYDTITGVYVVKRARSEQMLISNSNVPASRVFCSTCILVGGGTEQVKCSNIRPLKRIPVSKLDKVKAAVDSYEATGQLMDPVTYSFTSLTATEQRYAQIEKECLAIVEAFKKFDQWLLGKANVTVHTDHQPLQCIFQKDHVSAPKRLQKMITPFCTSEILMSYLCISEENHMSKAFDKKYRELGLESRPCSEI</sequence>
<dbReference type="InterPro" id="IPR043502">
    <property type="entry name" value="DNA/RNA_pol_sf"/>
</dbReference>
<evidence type="ECO:0000256" key="4">
    <source>
        <dbReference type="ARBA" id="ARBA00022759"/>
    </source>
</evidence>
<protein>
    <recommendedName>
        <fullName evidence="9">Reverse transcriptase RNase H-like domain-containing protein</fullName>
    </recommendedName>
</protein>
<accession>A0A7D9J4L4</accession>
<dbReference type="Pfam" id="PF17917">
    <property type="entry name" value="RT_RNaseH"/>
    <property type="match status" value="1"/>
</dbReference>
<reference evidence="10" key="1">
    <citation type="submission" date="2020-04" db="EMBL/GenBank/DDBJ databases">
        <authorList>
            <person name="Alioto T."/>
            <person name="Alioto T."/>
            <person name="Gomez Garrido J."/>
        </authorList>
    </citation>
    <scope>NUCLEOTIDE SEQUENCE</scope>
    <source>
        <strain evidence="10">A484AB</strain>
    </source>
</reference>
<keyword evidence="5" id="KW-0378">Hydrolase</keyword>
<dbReference type="InterPro" id="IPR050951">
    <property type="entry name" value="Retrovirus_Pol_polyprotein"/>
</dbReference>
<keyword evidence="7" id="KW-0175">Coiled coil</keyword>
<feature type="compositionally biased region" description="Basic residues" evidence="8">
    <location>
        <begin position="31"/>
        <end position="43"/>
    </location>
</feature>
<evidence type="ECO:0000313" key="11">
    <source>
        <dbReference type="Proteomes" id="UP001152795"/>
    </source>
</evidence>
<dbReference type="EMBL" id="CACRXK020011687">
    <property type="protein sequence ID" value="CAB4021887.1"/>
    <property type="molecule type" value="Genomic_DNA"/>
</dbReference>
<evidence type="ECO:0000256" key="6">
    <source>
        <dbReference type="ARBA" id="ARBA00022918"/>
    </source>
</evidence>
<keyword evidence="6" id="KW-0695">RNA-directed DNA polymerase</keyword>
<evidence type="ECO:0000256" key="7">
    <source>
        <dbReference type="SAM" id="Coils"/>
    </source>
</evidence>
<keyword evidence="3" id="KW-0540">Nuclease</keyword>
<evidence type="ECO:0000256" key="1">
    <source>
        <dbReference type="ARBA" id="ARBA00022679"/>
    </source>
</evidence>
<keyword evidence="4" id="KW-0255">Endonuclease</keyword>
<evidence type="ECO:0000256" key="3">
    <source>
        <dbReference type="ARBA" id="ARBA00022722"/>
    </source>
</evidence>
<comment type="caution">
    <text evidence="10">The sequence shown here is derived from an EMBL/GenBank/DDBJ whole genome shotgun (WGS) entry which is preliminary data.</text>
</comment>
<keyword evidence="1" id="KW-0808">Transferase</keyword>
<dbReference type="Proteomes" id="UP001152795">
    <property type="component" value="Unassembled WGS sequence"/>
</dbReference>
<feature type="compositionally biased region" description="Basic and acidic residues" evidence="8">
    <location>
        <begin position="11"/>
        <end position="22"/>
    </location>
</feature>
<dbReference type="PANTHER" id="PTHR37984">
    <property type="entry name" value="PROTEIN CBG26694"/>
    <property type="match status" value="1"/>
</dbReference>
<evidence type="ECO:0000256" key="2">
    <source>
        <dbReference type="ARBA" id="ARBA00022695"/>
    </source>
</evidence>
<feature type="region of interest" description="Disordered" evidence="8">
    <location>
        <begin position="1"/>
        <end position="55"/>
    </location>
</feature>
<gene>
    <name evidence="10" type="ORF">PACLA_8A056612</name>
</gene>
<feature type="coiled-coil region" evidence="7">
    <location>
        <begin position="172"/>
        <end position="220"/>
    </location>
</feature>
<keyword evidence="2" id="KW-0548">Nucleotidyltransferase</keyword>
<dbReference type="GO" id="GO:0004519">
    <property type="term" value="F:endonuclease activity"/>
    <property type="evidence" value="ECO:0007669"/>
    <property type="project" value="UniProtKB-KW"/>
</dbReference>
<evidence type="ECO:0000259" key="9">
    <source>
        <dbReference type="Pfam" id="PF17917"/>
    </source>
</evidence>
<dbReference type="PANTHER" id="PTHR37984:SF8">
    <property type="entry name" value="CCHC-TYPE DOMAIN-CONTAINING PROTEIN"/>
    <property type="match status" value="1"/>
</dbReference>
<evidence type="ECO:0000313" key="10">
    <source>
        <dbReference type="EMBL" id="CAB4021887.1"/>
    </source>
</evidence>
<dbReference type="OrthoDB" id="2286242at2759"/>
<dbReference type="GO" id="GO:0016787">
    <property type="term" value="F:hydrolase activity"/>
    <property type="evidence" value="ECO:0007669"/>
    <property type="project" value="UniProtKB-KW"/>
</dbReference>
<feature type="non-terminal residue" evidence="10">
    <location>
        <position position="423"/>
    </location>
</feature>
<evidence type="ECO:0000256" key="5">
    <source>
        <dbReference type="ARBA" id="ARBA00022801"/>
    </source>
</evidence>
<name>A0A7D9J4L4_PARCT</name>
<organism evidence="10 11">
    <name type="scientific">Paramuricea clavata</name>
    <name type="common">Red gorgonian</name>
    <name type="synonym">Violescent sea-whip</name>
    <dbReference type="NCBI Taxonomy" id="317549"/>
    <lineage>
        <taxon>Eukaryota</taxon>
        <taxon>Metazoa</taxon>
        <taxon>Cnidaria</taxon>
        <taxon>Anthozoa</taxon>
        <taxon>Octocorallia</taxon>
        <taxon>Malacalcyonacea</taxon>
        <taxon>Plexauridae</taxon>
        <taxon>Paramuricea</taxon>
    </lineage>
</organism>
<dbReference type="GO" id="GO:0003964">
    <property type="term" value="F:RNA-directed DNA polymerase activity"/>
    <property type="evidence" value="ECO:0007669"/>
    <property type="project" value="UniProtKB-KW"/>
</dbReference>
<dbReference type="AlphaFoldDB" id="A0A7D9J4L4"/>